<evidence type="ECO:0000313" key="7">
    <source>
        <dbReference type="Proteomes" id="UP001165160"/>
    </source>
</evidence>
<comment type="function">
    <text evidence="3">Thiol protease which is required for parasite excystation and invasion of the proximal small intestine of the human host.</text>
</comment>
<dbReference type="InterPro" id="IPR000668">
    <property type="entry name" value="Peptidase_C1A_C"/>
</dbReference>
<dbReference type="CDD" id="cd02620">
    <property type="entry name" value="Peptidase_C1A_CathepsinB"/>
    <property type="match status" value="1"/>
</dbReference>
<sequence>MKFSLVSLFALVASASALDTSAPLMREEIINKVNSAQSTWVAGVSPRFVNATVANVQVLLGAVLSHEPASTHFDLGPREGHTYGLTAVPDSFDSTTDFPGCEDLIGHVRDQSSCGSCWAFGSTEAFNDRRCVAYGDKQWYAAEDTLACCSGIRCGLSMGCNGGQPTSAWAWFASTGVTSGGDYDVEKGSTCNPYPFEACAHHVDSDTYPDCPSDEYSTPKCTKECIDGDFKTAYADDKVKAKSSFTIRNEADMMEEISTNGPITAAFTVYEDFPTYTSGVYQHTTGKSLGGHAIEIVGYGEEDGTKYWKVKNSWNDSWGDGGYFKILRGSNECGIEGTVSAGLV</sequence>
<dbReference type="Pfam" id="PF00112">
    <property type="entry name" value="Peptidase_C1"/>
    <property type="match status" value="1"/>
</dbReference>
<dbReference type="PANTHER" id="PTHR12411">
    <property type="entry name" value="CYSTEINE PROTEASE FAMILY C1-RELATED"/>
    <property type="match status" value="1"/>
</dbReference>
<dbReference type="InterPro" id="IPR000169">
    <property type="entry name" value="Pept_cys_AS"/>
</dbReference>
<evidence type="ECO:0000256" key="1">
    <source>
        <dbReference type="ARBA" id="ARBA00008455"/>
    </source>
</evidence>
<dbReference type="Proteomes" id="UP001165160">
    <property type="component" value="Unassembled WGS sequence"/>
</dbReference>
<evidence type="ECO:0000259" key="5">
    <source>
        <dbReference type="SMART" id="SM00645"/>
    </source>
</evidence>
<comment type="similarity">
    <text evidence="1">Belongs to the peptidase C1 family.</text>
</comment>
<dbReference type="InterPro" id="IPR038765">
    <property type="entry name" value="Papain-like_cys_pep_sf"/>
</dbReference>
<dbReference type="GO" id="GO:0008234">
    <property type="term" value="F:cysteine-type peptidase activity"/>
    <property type="evidence" value="ECO:0007669"/>
    <property type="project" value="InterPro"/>
</dbReference>
<gene>
    <name evidence="6" type="ORF">TrVE_jg9206</name>
</gene>
<proteinExistence type="inferred from homology"/>
<name>A0A9W7CL05_9STRA</name>
<feature type="chain" id="PRO_5040978893" description="Peptidase C1A papain C-terminal domain-containing protein" evidence="4">
    <location>
        <begin position="18"/>
        <end position="344"/>
    </location>
</feature>
<keyword evidence="2" id="KW-0865">Zymogen</keyword>
<evidence type="ECO:0000256" key="4">
    <source>
        <dbReference type="SAM" id="SignalP"/>
    </source>
</evidence>
<evidence type="ECO:0000313" key="6">
    <source>
        <dbReference type="EMBL" id="GMI08407.1"/>
    </source>
</evidence>
<evidence type="ECO:0000256" key="3">
    <source>
        <dbReference type="ARBA" id="ARBA00060028"/>
    </source>
</evidence>
<keyword evidence="4" id="KW-0732">Signal</keyword>
<comment type="caution">
    <text evidence="6">The sequence shown here is derived from an EMBL/GenBank/DDBJ whole genome shotgun (WGS) entry which is preliminary data.</text>
</comment>
<dbReference type="EMBL" id="BRXX01000381">
    <property type="protein sequence ID" value="GMI08407.1"/>
    <property type="molecule type" value="Genomic_DNA"/>
</dbReference>
<protein>
    <recommendedName>
        <fullName evidence="5">Peptidase C1A papain C-terminal domain-containing protein</fullName>
    </recommendedName>
</protein>
<dbReference type="SMART" id="SM00645">
    <property type="entry name" value="Pept_C1"/>
    <property type="match status" value="1"/>
</dbReference>
<dbReference type="GO" id="GO:0006508">
    <property type="term" value="P:proteolysis"/>
    <property type="evidence" value="ECO:0007669"/>
    <property type="project" value="InterPro"/>
</dbReference>
<keyword evidence="7" id="KW-1185">Reference proteome</keyword>
<accession>A0A9W7CL05</accession>
<reference evidence="7" key="1">
    <citation type="journal article" date="2023" name="Commun. Biol.">
        <title>Genome analysis of Parmales, the sister group of diatoms, reveals the evolutionary specialization of diatoms from phago-mixotrophs to photoautotrophs.</title>
        <authorList>
            <person name="Ban H."/>
            <person name="Sato S."/>
            <person name="Yoshikawa S."/>
            <person name="Yamada K."/>
            <person name="Nakamura Y."/>
            <person name="Ichinomiya M."/>
            <person name="Sato N."/>
            <person name="Blanc-Mathieu R."/>
            <person name="Endo H."/>
            <person name="Kuwata A."/>
            <person name="Ogata H."/>
        </authorList>
    </citation>
    <scope>NUCLEOTIDE SEQUENCE [LARGE SCALE GENOMIC DNA]</scope>
    <source>
        <strain evidence="7">NIES 3699</strain>
    </source>
</reference>
<feature type="domain" description="Peptidase C1A papain C-terminal" evidence="5">
    <location>
        <begin position="88"/>
        <end position="343"/>
    </location>
</feature>
<dbReference type="InterPro" id="IPR025660">
    <property type="entry name" value="Pept_his_AS"/>
</dbReference>
<dbReference type="InterPro" id="IPR013128">
    <property type="entry name" value="Peptidase_C1A"/>
</dbReference>
<dbReference type="AlphaFoldDB" id="A0A9W7CL05"/>
<dbReference type="PROSITE" id="PS00139">
    <property type="entry name" value="THIOL_PROTEASE_CYS"/>
    <property type="match status" value="1"/>
</dbReference>
<dbReference type="PRINTS" id="PR00705">
    <property type="entry name" value="PAPAIN"/>
</dbReference>
<dbReference type="FunFam" id="3.90.70.10:FF:000096">
    <property type="entry name" value="Cathepsin B-like cysteine protease"/>
    <property type="match status" value="1"/>
</dbReference>
<evidence type="ECO:0000256" key="2">
    <source>
        <dbReference type="ARBA" id="ARBA00023145"/>
    </source>
</evidence>
<organism evidence="6 7">
    <name type="scientific">Triparma verrucosa</name>
    <dbReference type="NCBI Taxonomy" id="1606542"/>
    <lineage>
        <taxon>Eukaryota</taxon>
        <taxon>Sar</taxon>
        <taxon>Stramenopiles</taxon>
        <taxon>Ochrophyta</taxon>
        <taxon>Bolidophyceae</taxon>
        <taxon>Parmales</taxon>
        <taxon>Triparmaceae</taxon>
        <taxon>Triparma</taxon>
    </lineage>
</organism>
<dbReference type="Gene3D" id="3.90.70.10">
    <property type="entry name" value="Cysteine proteinases"/>
    <property type="match status" value="1"/>
</dbReference>
<dbReference type="SUPFAM" id="SSF54001">
    <property type="entry name" value="Cysteine proteinases"/>
    <property type="match status" value="1"/>
</dbReference>
<dbReference type="PROSITE" id="PS00639">
    <property type="entry name" value="THIOL_PROTEASE_HIS"/>
    <property type="match status" value="1"/>
</dbReference>
<feature type="signal peptide" evidence="4">
    <location>
        <begin position="1"/>
        <end position="17"/>
    </location>
</feature>